<sequence length="303" mass="33264">MATDGIAVGDFKNLHNLKLQAQKDGQKALPEVSKQFEAIFLQSMLKSMRMGGQYFLDDSSPFKSNTASTFQDMLDGQYATNISQGKGVGLASVLAKQLAQTAHLNPVDNTHPVKPMDQSRLSARIPSQEMHSARETNPKTAATIDEFVKSIWPYARQAANLLGLDPKLLMAQAALETGWGQYVTKGADGSTSNNLFNIKATSRAEDSVKIKTTEYIADTPIKVNASFRRYPSIEHSFNDYVALIQGSGRYEAALANANDPERYVGELHRAGYATDPDYASKIMSIYHGDELQQALARNGFSME</sequence>
<dbReference type="PRINTS" id="PR01002">
    <property type="entry name" value="FLGFLGJ"/>
</dbReference>
<evidence type="ECO:0000256" key="8">
    <source>
        <dbReference type="ARBA" id="ARBA00022801"/>
    </source>
</evidence>
<keyword evidence="10" id="KW-0961">Cell wall biogenesis/degradation</keyword>
<dbReference type="Pfam" id="PF10135">
    <property type="entry name" value="Rod-binding"/>
    <property type="match status" value="1"/>
</dbReference>
<organism evidence="13 14">
    <name type="scientific">Legionella hackeliae</name>
    <dbReference type="NCBI Taxonomy" id="449"/>
    <lineage>
        <taxon>Bacteria</taxon>
        <taxon>Pseudomonadati</taxon>
        <taxon>Pseudomonadota</taxon>
        <taxon>Gammaproteobacteria</taxon>
        <taxon>Legionellales</taxon>
        <taxon>Legionellaceae</taxon>
        <taxon>Legionella</taxon>
    </lineage>
</organism>
<dbReference type="AlphaFoldDB" id="A0A0A8UU57"/>
<feature type="domain" description="Mannosyl-glycoprotein endo-beta-N-acetylglucosamidase-like" evidence="12">
    <location>
        <begin position="139"/>
        <end position="301"/>
    </location>
</feature>
<dbReference type="OrthoDB" id="289937at2"/>
<dbReference type="SMART" id="SM00047">
    <property type="entry name" value="LYZ2"/>
    <property type="match status" value="1"/>
</dbReference>
<dbReference type="KEGG" id="lha:LHA_2030"/>
<dbReference type="GO" id="GO:0044780">
    <property type="term" value="P:bacterial-type flagellum assembly"/>
    <property type="evidence" value="ECO:0007669"/>
    <property type="project" value="InterPro"/>
</dbReference>
<dbReference type="Proteomes" id="UP000032803">
    <property type="component" value="Chromosome I"/>
</dbReference>
<dbReference type="GO" id="GO:0071973">
    <property type="term" value="P:bacterial-type flagellum-dependent cell motility"/>
    <property type="evidence" value="ECO:0007669"/>
    <property type="project" value="TreeGrafter"/>
</dbReference>
<dbReference type="InterPro" id="IPR023346">
    <property type="entry name" value="Lysozyme-like_dom_sf"/>
</dbReference>
<dbReference type="EMBL" id="LN681225">
    <property type="protein sequence ID" value="CEK11056.1"/>
    <property type="molecule type" value="Genomic_DNA"/>
</dbReference>
<keyword evidence="13" id="KW-0282">Flagellum</keyword>
<dbReference type="NCBIfam" id="TIGR02541">
    <property type="entry name" value="flagell_FlgJ"/>
    <property type="match status" value="1"/>
</dbReference>
<keyword evidence="9" id="KW-0326">Glycosidase</keyword>
<dbReference type="InterPro" id="IPR051056">
    <property type="entry name" value="Glycosyl_Hydrolase_73"/>
</dbReference>
<evidence type="ECO:0000256" key="10">
    <source>
        <dbReference type="ARBA" id="ARBA00023316"/>
    </source>
</evidence>
<comment type="subcellular location">
    <subcellularLocation>
        <location evidence="2">Periplasm</location>
    </subcellularLocation>
</comment>
<keyword evidence="6" id="KW-0574">Periplasm</keyword>
<evidence type="ECO:0000259" key="12">
    <source>
        <dbReference type="SMART" id="SM00047"/>
    </source>
</evidence>
<proteinExistence type="inferred from homology"/>
<dbReference type="RefSeq" id="WP_045106314.1">
    <property type="nucleotide sequence ID" value="NZ_LN681225.1"/>
</dbReference>
<keyword evidence="13" id="KW-0969">Cilium</keyword>
<dbReference type="PATRIC" id="fig|449.7.peg.2116"/>
<accession>A0A0A8UU57</accession>
<dbReference type="PANTHER" id="PTHR33308:SF9">
    <property type="entry name" value="PEPTIDOGLYCAN HYDROLASE FLGJ"/>
    <property type="match status" value="1"/>
</dbReference>
<dbReference type="Gene3D" id="1.10.530.10">
    <property type="match status" value="1"/>
</dbReference>
<evidence type="ECO:0000313" key="14">
    <source>
        <dbReference type="Proteomes" id="UP000032803"/>
    </source>
</evidence>
<dbReference type="GO" id="GO:0004040">
    <property type="term" value="F:amidase activity"/>
    <property type="evidence" value="ECO:0007669"/>
    <property type="project" value="InterPro"/>
</dbReference>
<evidence type="ECO:0000313" key="13">
    <source>
        <dbReference type="EMBL" id="CEK11056.1"/>
    </source>
</evidence>
<dbReference type="GO" id="GO:0016798">
    <property type="term" value="F:hydrolase activity, acting on glycosyl bonds"/>
    <property type="evidence" value="ECO:0007669"/>
    <property type="project" value="UniProtKB-KW"/>
</dbReference>
<dbReference type="NCBIfam" id="NF009355">
    <property type="entry name" value="PRK12710.1"/>
    <property type="match status" value="1"/>
</dbReference>
<evidence type="ECO:0000256" key="6">
    <source>
        <dbReference type="ARBA" id="ARBA00022764"/>
    </source>
</evidence>
<evidence type="ECO:0000256" key="5">
    <source>
        <dbReference type="ARBA" id="ARBA00013433"/>
    </source>
</evidence>
<evidence type="ECO:0000256" key="3">
    <source>
        <dbReference type="ARBA" id="ARBA00006880"/>
    </source>
</evidence>
<dbReference type="PANTHER" id="PTHR33308">
    <property type="entry name" value="PEPTIDOGLYCAN HYDROLASE FLGJ"/>
    <property type="match status" value="1"/>
</dbReference>
<keyword evidence="14" id="KW-1185">Reference proteome</keyword>
<comment type="function">
    <text evidence="1">Flagellum-specific muramidase which hydrolyzes the peptidoglycan layer to assemble the rod structure in the periplasmic space.</text>
</comment>
<dbReference type="GO" id="GO:0071555">
    <property type="term" value="P:cell wall organization"/>
    <property type="evidence" value="ECO:0007669"/>
    <property type="project" value="UniProtKB-KW"/>
</dbReference>
<name>A0A0A8UU57_LEGHA</name>
<dbReference type="InterPro" id="IPR019301">
    <property type="entry name" value="Flagellar_prot_FlgJ_N"/>
</dbReference>
<keyword evidence="13" id="KW-0966">Cell projection</keyword>
<gene>
    <name evidence="13" type="primary">flgJ</name>
    <name evidence="13" type="ORF">LHA_2030</name>
</gene>
<dbReference type="Pfam" id="PF01832">
    <property type="entry name" value="Glucosaminidase"/>
    <property type="match status" value="1"/>
</dbReference>
<evidence type="ECO:0000256" key="7">
    <source>
        <dbReference type="ARBA" id="ARBA00022795"/>
    </source>
</evidence>
<evidence type="ECO:0000256" key="2">
    <source>
        <dbReference type="ARBA" id="ARBA00004418"/>
    </source>
</evidence>
<dbReference type="STRING" id="449.LHA_2030"/>
<evidence type="ECO:0000256" key="1">
    <source>
        <dbReference type="ARBA" id="ARBA00002954"/>
    </source>
</evidence>
<evidence type="ECO:0000256" key="4">
    <source>
        <dbReference type="ARBA" id="ARBA00007974"/>
    </source>
</evidence>
<evidence type="ECO:0000256" key="9">
    <source>
        <dbReference type="ARBA" id="ARBA00023295"/>
    </source>
</evidence>
<dbReference type="HOGENOM" id="CLU_013771_3_0_6"/>
<keyword evidence="7" id="KW-1005">Bacterial flagellum biogenesis</keyword>
<dbReference type="InterPro" id="IPR002901">
    <property type="entry name" value="MGlyc_endo_b_GlcNAc-like_dom"/>
</dbReference>
<comment type="similarity">
    <text evidence="4">In the C-terminal section; belongs to the glycosyl hydrolase 73 family.</text>
</comment>
<dbReference type="InterPro" id="IPR013377">
    <property type="entry name" value="FlgJ"/>
</dbReference>
<reference evidence="14" key="1">
    <citation type="submission" date="2014-09" db="EMBL/GenBank/DDBJ databases">
        <authorList>
            <person name="Gomez-Valero L."/>
        </authorList>
    </citation>
    <scope>NUCLEOTIDE SEQUENCE [LARGE SCALE GENOMIC DNA]</scope>
    <source>
        <strain evidence="14">ATCC35250</strain>
    </source>
</reference>
<dbReference type="Gene3D" id="2.10.70.40">
    <property type="entry name" value="peptidoglycan hydrolase"/>
    <property type="match status" value="1"/>
</dbReference>
<comment type="similarity">
    <text evidence="3">In the N-terminal section; belongs to the FlgJ family.</text>
</comment>
<dbReference type="GO" id="GO:0042597">
    <property type="term" value="C:periplasmic space"/>
    <property type="evidence" value="ECO:0007669"/>
    <property type="project" value="UniProtKB-SubCell"/>
</dbReference>
<keyword evidence="8" id="KW-0378">Hydrolase</keyword>
<dbReference type="SUPFAM" id="SSF53955">
    <property type="entry name" value="Lysozyme-like"/>
    <property type="match status" value="1"/>
</dbReference>
<protein>
    <recommendedName>
        <fullName evidence="5">Peptidoglycan hydrolase FlgJ</fullName>
    </recommendedName>
    <alternativeName>
        <fullName evidence="11">Muramidase FlgJ</fullName>
    </alternativeName>
</protein>
<evidence type="ECO:0000256" key="11">
    <source>
        <dbReference type="ARBA" id="ARBA00030835"/>
    </source>
</evidence>